<evidence type="ECO:0000313" key="2">
    <source>
        <dbReference type="EMBL" id="KUL21386.1"/>
    </source>
</evidence>
<evidence type="ECO:0000259" key="1">
    <source>
        <dbReference type="Pfam" id="PF12770"/>
    </source>
</evidence>
<dbReference type="Proteomes" id="UP000053923">
    <property type="component" value="Unassembled WGS sequence"/>
</dbReference>
<proteinExistence type="predicted"/>
<feature type="domain" description="CHAT" evidence="1">
    <location>
        <begin position="668"/>
        <end position="955"/>
    </location>
</feature>
<dbReference type="OrthoDB" id="3206999at2"/>
<organism evidence="2 3">
    <name type="scientific">Streptomyces regalis</name>
    <dbReference type="NCBI Taxonomy" id="68262"/>
    <lineage>
        <taxon>Bacteria</taxon>
        <taxon>Bacillati</taxon>
        <taxon>Actinomycetota</taxon>
        <taxon>Actinomycetes</taxon>
        <taxon>Kitasatosporales</taxon>
        <taxon>Streptomycetaceae</taxon>
        <taxon>Streptomyces</taxon>
    </lineage>
</organism>
<reference evidence="3" key="1">
    <citation type="submission" date="2015-10" db="EMBL/GenBank/DDBJ databases">
        <authorList>
            <person name="Ju K.-S."/>
            <person name="Doroghazi J.R."/>
            <person name="Metcalf W.W."/>
        </authorList>
    </citation>
    <scope>NUCLEOTIDE SEQUENCE [LARGE SCALE GENOMIC DNA]</scope>
    <source>
        <strain evidence="3">NRRL 3151</strain>
    </source>
</reference>
<comment type="caution">
    <text evidence="2">The sequence shown here is derived from an EMBL/GenBank/DDBJ whole genome shotgun (WGS) entry which is preliminary data.</text>
</comment>
<dbReference type="InterPro" id="IPR011990">
    <property type="entry name" value="TPR-like_helical_dom_sf"/>
</dbReference>
<dbReference type="Gene3D" id="1.25.40.10">
    <property type="entry name" value="Tetratricopeptide repeat domain"/>
    <property type="match status" value="1"/>
</dbReference>
<evidence type="ECO:0000313" key="3">
    <source>
        <dbReference type="Proteomes" id="UP000053923"/>
    </source>
</evidence>
<accession>A0A117MJV3</accession>
<gene>
    <name evidence="2" type="ORF">ADL12_44985</name>
</gene>
<dbReference type="InterPro" id="IPR024983">
    <property type="entry name" value="CHAT_dom"/>
</dbReference>
<sequence>MGKWERRRLLFAACRHLRAGRDAPEVLARLRALASTDLQDLQVALAAAELLKVRASRTEGANTADLAEAINLYRHCASLAPPGHRDRAGVFHNLGQALYLASSDRRFPGAAAQAVHAFREALAAAPCGDSTRPLYLFSLAAGLSRCFEESGDQEALEEAVRVAREGSAAAATGSSDRARCWLMLLSALTSLADATERPEPLHEAVELARQALSEARSSAARADARAGLAVSLKRLYTATRETQLLVEAVEAAAKCCDATPRSHPDRGLRRELFAGTVRDLADDTRDPDLMRQAVTLMKVSVNATPKGPDLVDGLINLSRALLKLHAMTDAQDAMRDAERAARAAVAVAPYGTSHSVAACFVLAEVLLLRHRDAAEALEEALTLTRAGIAATPRDDADRASRLLLLGLVLHSLHVSSGGIERLHGARDAFAEAASAPAPASTRLAALKALASVETARGDRRAALAASEAAVTMLPQLTADWMPYGAVVHRLADIAGLPADAASAALDAGSPGRALELLELSRGVLHGRALDIRGDLRALRRQSPEFHDEFVRLQEDANAGIQDEVWDKLLARIRGLAGMERFLLPPSAHDLRQCASRGPVVVVNVSERRCDALILRADAGDPVHAIPLPMLTQADMYQQLLRLLKAETGAADAHSLHARRQCQRDLHDILGWLWDCVAAPVLEELGFSGRPETDAWPRIWWCPVGEMAYFPLHAAGYHDTGSAESVMDRVVSSYTTTVRALRPAADDRPGTSAPVGNPGVVVVAMPVTEEAPALPCVLAEINALTTLMPGTTVLSGAEATSDRVLKALARHGVAHLSCHGITDVIAPAASRLLLHDHLTRPLTVEQISNLELLHAEMAYLSACDTSMPNIKATDEALHITAALQLAGYRHVIGTLWSVNDVTAADITRATYARLTTNGTTAPRTDESADALHQTVRELRDRYPASPTLWAGHIHVGP</sequence>
<keyword evidence="3" id="KW-1185">Reference proteome</keyword>
<dbReference type="AlphaFoldDB" id="A0A117MJV3"/>
<name>A0A117MJV3_9ACTN</name>
<dbReference type="EMBL" id="LLZG01000409">
    <property type="protein sequence ID" value="KUL21386.1"/>
    <property type="molecule type" value="Genomic_DNA"/>
</dbReference>
<dbReference type="Pfam" id="PF12770">
    <property type="entry name" value="CHAT"/>
    <property type="match status" value="1"/>
</dbReference>
<protein>
    <recommendedName>
        <fullName evidence="1">CHAT domain-containing protein</fullName>
    </recommendedName>
</protein>
<dbReference type="RefSeq" id="WP_062714455.1">
    <property type="nucleotide sequence ID" value="NZ_LLZG01000409.1"/>
</dbReference>